<name>A0ABY6MNF3_9BURK</name>
<dbReference type="SUPFAM" id="SSF54001">
    <property type="entry name" value="Cysteine proteinases"/>
    <property type="match status" value="1"/>
</dbReference>
<evidence type="ECO:0000313" key="3">
    <source>
        <dbReference type="Proteomes" id="UP001163266"/>
    </source>
</evidence>
<dbReference type="Proteomes" id="UP001163266">
    <property type="component" value="Chromosome"/>
</dbReference>
<dbReference type="InterPro" id="IPR038765">
    <property type="entry name" value="Papain-like_cys_pep_sf"/>
</dbReference>
<evidence type="ECO:0000259" key="1">
    <source>
        <dbReference type="SMART" id="SM00460"/>
    </source>
</evidence>
<evidence type="ECO:0000313" key="2">
    <source>
        <dbReference type="EMBL" id="UZD54028.1"/>
    </source>
</evidence>
<dbReference type="Pfam" id="PF01841">
    <property type="entry name" value="Transglut_core"/>
    <property type="match status" value="1"/>
</dbReference>
<dbReference type="PANTHER" id="PTHR38339:SF1">
    <property type="entry name" value="TRANSGLUTAMINASE-LIKE DOMAIN-CONTAINING PROTEIN"/>
    <property type="match status" value="1"/>
</dbReference>
<dbReference type="Gene3D" id="3.10.620.30">
    <property type="match status" value="1"/>
</dbReference>
<gene>
    <name evidence="2" type="ORF">OMP39_10100</name>
</gene>
<proteinExistence type="predicted"/>
<dbReference type="RefSeq" id="WP_264891597.1">
    <property type="nucleotide sequence ID" value="NZ_CP110257.1"/>
</dbReference>
<dbReference type="EMBL" id="CP110257">
    <property type="protein sequence ID" value="UZD54028.1"/>
    <property type="molecule type" value="Genomic_DNA"/>
</dbReference>
<reference evidence="2" key="1">
    <citation type="submission" date="2022-10" db="EMBL/GenBank/DDBJ databases">
        <title>Complete genome sequence of Schlegelella aquatica LMG 23380.</title>
        <authorList>
            <person name="Musilova J."/>
            <person name="Kourilova X."/>
            <person name="Bezdicek M."/>
            <person name="Hermankova K."/>
            <person name="Obruca S."/>
            <person name="Sedlar K."/>
        </authorList>
    </citation>
    <scope>NUCLEOTIDE SEQUENCE</scope>
    <source>
        <strain evidence="2">LMG 23380</strain>
    </source>
</reference>
<keyword evidence="3" id="KW-1185">Reference proteome</keyword>
<feature type="domain" description="Transglutaminase-like" evidence="1">
    <location>
        <begin position="214"/>
        <end position="289"/>
    </location>
</feature>
<dbReference type="SMART" id="SM00460">
    <property type="entry name" value="TGc"/>
    <property type="match status" value="1"/>
</dbReference>
<protein>
    <submittedName>
        <fullName evidence="2">Transglutaminase domain-containing protein</fullName>
    </submittedName>
</protein>
<dbReference type="InterPro" id="IPR002931">
    <property type="entry name" value="Transglutaminase-like"/>
</dbReference>
<organism evidence="2 3">
    <name type="scientific">Caldimonas aquatica</name>
    <dbReference type="NCBI Taxonomy" id="376175"/>
    <lineage>
        <taxon>Bacteria</taxon>
        <taxon>Pseudomonadati</taxon>
        <taxon>Pseudomonadota</taxon>
        <taxon>Betaproteobacteria</taxon>
        <taxon>Burkholderiales</taxon>
        <taxon>Sphaerotilaceae</taxon>
        <taxon>Caldimonas</taxon>
    </lineage>
</organism>
<dbReference type="PANTHER" id="PTHR38339">
    <property type="entry name" value="TRANSGLUTAMINASE DOMAIN PROTEIN"/>
    <property type="match status" value="1"/>
</dbReference>
<sequence length="379" mass="41907">MTSNASTPVCPSLARRRVCAWLAGTPVLTAPSWVAAASAARRFEPRPLAWREFELTTRVEVHSHEGPTRVWLPVPSIDSGYQQSLDSRWSGNASRVRLTSDAAYGARMLVAEFDAHVLRPTLELTSRVRTRDRATDWSRPTPARLDPAAQRAWTQPTELMPTDGIVLETAREVTRGARTDVEKVRRLYEWVVRTTYREPQVRGCGVGDIKSMLETGNFGGKCGDINALFVGLCRAIGVPARDVYGIRLAPSAFGYRELGGNPANLNSAQHCRAEVFLREYGWVAMDPADVGKVMRLESADWIKDPQHPLVAPVYRGLFGGWEGNWLGFNMAHDVALPGSPGPRLGFFMYPQGEGPGGRFDPLDPDRFKYTITAREIGAA</sequence>
<accession>A0ABY6MNF3</accession>